<dbReference type="Gene3D" id="3.30.360.10">
    <property type="entry name" value="Dihydrodipicolinate Reductase, domain 2"/>
    <property type="match status" value="1"/>
</dbReference>
<evidence type="ECO:0000256" key="1">
    <source>
        <dbReference type="ARBA" id="ARBA00010928"/>
    </source>
</evidence>
<dbReference type="GO" id="GO:0000166">
    <property type="term" value="F:nucleotide binding"/>
    <property type="evidence" value="ECO:0007669"/>
    <property type="project" value="InterPro"/>
</dbReference>
<dbReference type="InterPro" id="IPR036291">
    <property type="entry name" value="NAD(P)-bd_dom_sf"/>
</dbReference>
<dbReference type="Pfam" id="PF01408">
    <property type="entry name" value="GFO_IDH_MocA"/>
    <property type="match status" value="1"/>
</dbReference>
<dbReference type="InterPro" id="IPR055170">
    <property type="entry name" value="GFO_IDH_MocA-like_dom"/>
</dbReference>
<feature type="domain" description="Gfo/Idh/MocA-like oxidoreductase N-terminal" evidence="3">
    <location>
        <begin position="7"/>
        <end position="124"/>
    </location>
</feature>
<keyword evidence="6" id="KW-1185">Reference proteome</keyword>
<dbReference type="RefSeq" id="WP_091055552.1">
    <property type="nucleotide sequence ID" value="NZ_FMDM01000001.1"/>
</dbReference>
<organism evidence="5 6">
    <name type="scientific">Micromonospora humi</name>
    <dbReference type="NCBI Taxonomy" id="745366"/>
    <lineage>
        <taxon>Bacteria</taxon>
        <taxon>Bacillati</taxon>
        <taxon>Actinomycetota</taxon>
        <taxon>Actinomycetes</taxon>
        <taxon>Micromonosporales</taxon>
        <taxon>Micromonosporaceae</taxon>
        <taxon>Micromonospora</taxon>
    </lineage>
</organism>
<feature type="domain" description="GFO/IDH/MocA-like oxidoreductase" evidence="4">
    <location>
        <begin position="133"/>
        <end position="250"/>
    </location>
</feature>
<dbReference type="SUPFAM" id="SSF51735">
    <property type="entry name" value="NAD(P)-binding Rossmann-fold domains"/>
    <property type="match status" value="1"/>
</dbReference>
<dbReference type="GO" id="GO:0006740">
    <property type="term" value="P:NADPH regeneration"/>
    <property type="evidence" value="ECO:0007669"/>
    <property type="project" value="TreeGrafter"/>
</dbReference>
<protein>
    <submittedName>
        <fullName evidence="5">Myo-inositol 2-dehydrogenase / D-chiro-inositol 1-dehydrogenase</fullName>
    </submittedName>
</protein>
<dbReference type="Gene3D" id="3.40.50.720">
    <property type="entry name" value="NAD(P)-binding Rossmann-like Domain"/>
    <property type="match status" value="1"/>
</dbReference>
<comment type="similarity">
    <text evidence="1">Belongs to the Gfo/Idh/MocA family.</text>
</comment>
<evidence type="ECO:0000259" key="3">
    <source>
        <dbReference type="Pfam" id="PF01408"/>
    </source>
</evidence>
<evidence type="ECO:0000259" key="4">
    <source>
        <dbReference type="Pfam" id="PF22725"/>
    </source>
</evidence>
<dbReference type="GO" id="GO:0005737">
    <property type="term" value="C:cytoplasm"/>
    <property type="evidence" value="ECO:0007669"/>
    <property type="project" value="TreeGrafter"/>
</dbReference>
<dbReference type="OrthoDB" id="256869at2"/>
<evidence type="ECO:0000313" key="5">
    <source>
        <dbReference type="EMBL" id="SCG34112.1"/>
    </source>
</evidence>
<evidence type="ECO:0000313" key="6">
    <source>
        <dbReference type="Proteomes" id="UP000199360"/>
    </source>
</evidence>
<reference evidence="6" key="1">
    <citation type="submission" date="2016-06" db="EMBL/GenBank/DDBJ databases">
        <authorList>
            <person name="Varghese N."/>
            <person name="Submissions Spin"/>
        </authorList>
    </citation>
    <scope>NUCLEOTIDE SEQUENCE [LARGE SCALE GENOMIC DNA]</scope>
    <source>
        <strain evidence="6">DSM 45647</strain>
    </source>
</reference>
<accession>A0A1C5GK34</accession>
<dbReference type="SUPFAM" id="SSF55347">
    <property type="entry name" value="Glyceraldehyde-3-phosphate dehydrogenase-like, C-terminal domain"/>
    <property type="match status" value="1"/>
</dbReference>
<dbReference type="GO" id="GO:0016491">
    <property type="term" value="F:oxidoreductase activity"/>
    <property type="evidence" value="ECO:0007669"/>
    <property type="project" value="UniProtKB-KW"/>
</dbReference>
<dbReference type="PANTHER" id="PTHR42840:SF3">
    <property type="entry name" value="BINDING ROSSMANN FOLD OXIDOREDUCTASE, PUTATIVE (AFU_ORTHOLOGUE AFUA_2G10240)-RELATED"/>
    <property type="match status" value="1"/>
</dbReference>
<evidence type="ECO:0000256" key="2">
    <source>
        <dbReference type="ARBA" id="ARBA00023002"/>
    </source>
</evidence>
<dbReference type="AlphaFoldDB" id="A0A1C5GK34"/>
<dbReference type="Proteomes" id="UP000199360">
    <property type="component" value="Unassembled WGS sequence"/>
</dbReference>
<gene>
    <name evidence="5" type="ORF">GA0070213_101160</name>
</gene>
<keyword evidence="2" id="KW-0560">Oxidoreductase</keyword>
<sequence length="318" mass="33166">MSSDDEFRLALVGAGRMGRHHLRALAGHRTVRISHVVDPVPQARAAVVAAGLPAYPSVEDMLADAAPDGLLVTAPTGRHGALVAAAAKAGLPVLCEKPAGLDAAEAAEAGRVAAAAGVGFQVAYWRRYVPELRRLRERIAGGELGEVLFVAASQWDGEPPAAAFRTGSGGIFVDMGVHEFDQIRWLTGQDVARVAAQPAGHVTDPAVRGRDVDSAHALLGLSGGGTALVSLGRHYPGGDMAAVEVFGTRDHVRLMFLDPADGDATMYAALARQAEDFAELVRTGRSEGAQVADAVAVLDAAHRATAQLTQSHEVHPDR</sequence>
<name>A0A1C5GK34_9ACTN</name>
<dbReference type="STRING" id="745366.GA0070213_101160"/>
<dbReference type="Pfam" id="PF22725">
    <property type="entry name" value="GFO_IDH_MocA_C3"/>
    <property type="match status" value="1"/>
</dbReference>
<dbReference type="InterPro" id="IPR000683">
    <property type="entry name" value="Gfo/Idh/MocA-like_OxRdtase_N"/>
</dbReference>
<dbReference type="EMBL" id="FMDM01000001">
    <property type="protein sequence ID" value="SCG34112.1"/>
    <property type="molecule type" value="Genomic_DNA"/>
</dbReference>
<proteinExistence type="inferred from homology"/>
<dbReference type="PANTHER" id="PTHR42840">
    <property type="entry name" value="NAD(P)-BINDING ROSSMANN-FOLD SUPERFAMILY PROTEIN-RELATED"/>
    <property type="match status" value="1"/>
</dbReference>